<accession>X0RKN3</accession>
<organism evidence="1">
    <name type="scientific">marine sediment metagenome</name>
    <dbReference type="NCBI Taxonomy" id="412755"/>
    <lineage>
        <taxon>unclassified sequences</taxon>
        <taxon>metagenomes</taxon>
        <taxon>ecological metagenomes</taxon>
    </lineage>
</organism>
<feature type="non-terminal residue" evidence="1">
    <location>
        <position position="1"/>
    </location>
</feature>
<dbReference type="EMBL" id="BARS01007791">
    <property type="protein sequence ID" value="GAF69379.1"/>
    <property type="molecule type" value="Genomic_DNA"/>
</dbReference>
<protein>
    <submittedName>
        <fullName evidence="1">Uncharacterized protein</fullName>
    </submittedName>
</protein>
<comment type="caution">
    <text evidence="1">The sequence shown here is derived from an EMBL/GenBank/DDBJ whole genome shotgun (WGS) entry which is preliminary data.</text>
</comment>
<name>X0RKN3_9ZZZZ</name>
<sequence length="81" mass="9697">PVDIQDFEKSLVTGNYWEKTLHNYVIKNNKSHFLVRYNSRKLINEIVLYTMNDFKNYLYLMSTKAILNSQKKEGWLFGFNA</sequence>
<proteinExistence type="predicted"/>
<gene>
    <name evidence="1" type="ORF">S01H1_14940</name>
</gene>
<evidence type="ECO:0000313" key="1">
    <source>
        <dbReference type="EMBL" id="GAF69379.1"/>
    </source>
</evidence>
<reference evidence="1" key="1">
    <citation type="journal article" date="2014" name="Front. Microbiol.">
        <title>High frequency of phylogenetically diverse reductive dehalogenase-homologous genes in deep subseafloor sedimentary metagenomes.</title>
        <authorList>
            <person name="Kawai M."/>
            <person name="Futagami T."/>
            <person name="Toyoda A."/>
            <person name="Takaki Y."/>
            <person name="Nishi S."/>
            <person name="Hori S."/>
            <person name="Arai W."/>
            <person name="Tsubouchi T."/>
            <person name="Morono Y."/>
            <person name="Uchiyama I."/>
            <person name="Ito T."/>
            <person name="Fujiyama A."/>
            <person name="Inagaki F."/>
            <person name="Takami H."/>
        </authorList>
    </citation>
    <scope>NUCLEOTIDE SEQUENCE</scope>
    <source>
        <strain evidence="1">Expedition CK06-06</strain>
    </source>
</reference>
<dbReference type="AlphaFoldDB" id="X0RKN3"/>